<dbReference type="CDD" id="cd05233">
    <property type="entry name" value="SDR_c"/>
    <property type="match status" value="1"/>
</dbReference>
<dbReference type="Gene3D" id="3.40.50.720">
    <property type="entry name" value="NAD(P)-binding Rossmann-like Domain"/>
    <property type="match status" value="1"/>
</dbReference>
<protein>
    <submittedName>
        <fullName evidence="4">SDR family oxidoreductase</fullName>
    </submittedName>
</protein>
<dbReference type="AlphaFoldDB" id="A0A7C9PIT8"/>
<sequence length="256" mass="26637">MTVTPVSSPARIALVTGASAGIGLACAHALLADGWTVVFNGRSAERLQAAIEASPAPGRALAVAADVADPAQVAALFATVRERFGRLDFLFNNAGVFTAGAAPDELTVEAWRRMVDVNLHGAFYCLREAFALMKAQAPRGGRILNNGSISAHVPRPNSVAYTSTKHAITGLTRSGALDGRAFDIAVGQIDIGNAATDMTTAMAKGMLQADGTLREEARMDVQAVADMVVQIARLPLAANVLFTTVMATGMPYVGRG</sequence>
<dbReference type="Proteomes" id="UP000484255">
    <property type="component" value="Unassembled WGS sequence"/>
</dbReference>
<dbReference type="PANTHER" id="PTHR43669">
    <property type="entry name" value="5-KETO-D-GLUCONATE 5-REDUCTASE"/>
    <property type="match status" value="1"/>
</dbReference>
<evidence type="ECO:0000313" key="5">
    <source>
        <dbReference type="Proteomes" id="UP000484255"/>
    </source>
</evidence>
<dbReference type="SUPFAM" id="SSF51735">
    <property type="entry name" value="NAD(P)-binding Rossmann-fold domains"/>
    <property type="match status" value="1"/>
</dbReference>
<comment type="similarity">
    <text evidence="1 3">Belongs to the short-chain dehydrogenases/reductases (SDR) family.</text>
</comment>
<dbReference type="FunFam" id="3.40.50.720:FF:000084">
    <property type="entry name" value="Short-chain dehydrogenase reductase"/>
    <property type="match status" value="1"/>
</dbReference>
<dbReference type="PANTHER" id="PTHR43669:SF12">
    <property type="entry name" value="BLR5618 PROTEIN"/>
    <property type="match status" value="1"/>
</dbReference>
<organism evidence="4 5">
    <name type="scientific">Ideonella livida</name>
    <dbReference type="NCBI Taxonomy" id="2707176"/>
    <lineage>
        <taxon>Bacteria</taxon>
        <taxon>Pseudomonadati</taxon>
        <taxon>Pseudomonadota</taxon>
        <taxon>Betaproteobacteria</taxon>
        <taxon>Burkholderiales</taxon>
        <taxon>Sphaerotilaceae</taxon>
        <taxon>Ideonella</taxon>
    </lineage>
</organism>
<proteinExistence type="inferred from homology"/>
<keyword evidence="2" id="KW-0560">Oxidoreductase</keyword>
<dbReference type="InterPro" id="IPR002347">
    <property type="entry name" value="SDR_fam"/>
</dbReference>
<evidence type="ECO:0000256" key="3">
    <source>
        <dbReference type="RuleBase" id="RU000363"/>
    </source>
</evidence>
<dbReference type="PRINTS" id="PR00080">
    <property type="entry name" value="SDRFAMILY"/>
</dbReference>
<evidence type="ECO:0000256" key="2">
    <source>
        <dbReference type="ARBA" id="ARBA00023002"/>
    </source>
</evidence>
<name>A0A7C9PIT8_9BURK</name>
<evidence type="ECO:0000256" key="1">
    <source>
        <dbReference type="ARBA" id="ARBA00006484"/>
    </source>
</evidence>
<dbReference type="RefSeq" id="WP_163459144.1">
    <property type="nucleotide sequence ID" value="NZ_JAAGOH010000027.1"/>
</dbReference>
<dbReference type="EMBL" id="JAAGOH010000027">
    <property type="protein sequence ID" value="NDY93095.1"/>
    <property type="molecule type" value="Genomic_DNA"/>
</dbReference>
<dbReference type="InterPro" id="IPR020904">
    <property type="entry name" value="Sc_DH/Rdtase_CS"/>
</dbReference>
<comment type="caution">
    <text evidence="4">The sequence shown here is derived from an EMBL/GenBank/DDBJ whole genome shotgun (WGS) entry which is preliminary data.</text>
</comment>
<dbReference type="PROSITE" id="PS00523">
    <property type="entry name" value="SULFATASE_1"/>
    <property type="match status" value="1"/>
</dbReference>
<reference evidence="4 5" key="1">
    <citation type="submission" date="2020-02" db="EMBL/GenBank/DDBJ databases">
        <title>Ideonella bacterium strain TBM-1.</title>
        <authorList>
            <person name="Chen W.-M."/>
        </authorList>
    </citation>
    <scope>NUCLEOTIDE SEQUENCE [LARGE SCALE GENOMIC DNA]</scope>
    <source>
        <strain evidence="4 5">TBM-1</strain>
    </source>
</reference>
<gene>
    <name evidence="4" type="ORF">G3A44_18030</name>
</gene>
<dbReference type="PROSITE" id="PS00061">
    <property type="entry name" value="ADH_SHORT"/>
    <property type="match status" value="1"/>
</dbReference>
<dbReference type="GO" id="GO:0016491">
    <property type="term" value="F:oxidoreductase activity"/>
    <property type="evidence" value="ECO:0007669"/>
    <property type="project" value="UniProtKB-KW"/>
</dbReference>
<dbReference type="PRINTS" id="PR00081">
    <property type="entry name" value="GDHRDH"/>
</dbReference>
<dbReference type="InterPro" id="IPR024607">
    <property type="entry name" value="Sulfatase_CS"/>
</dbReference>
<accession>A0A7C9PIT8</accession>
<keyword evidence="5" id="KW-1185">Reference proteome</keyword>
<dbReference type="Pfam" id="PF00106">
    <property type="entry name" value="adh_short"/>
    <property type="match status" value="1"/>
</dbReference>
<dbReference type="InterPro" id="IPR036291">
    <property type="entry name" value="NAD(P)-bd_dom_sf"/>
</dbReference>
<evidence type="ECO:0000313" key="4">
    <source>
        <dbReference type="EMBL" id="NDY93095.1"/>
    </source>
</evidence>